<dbReference type="RefSeq" id="WP_006334256.1">
    <property type="nucleotide sequence ID" value="NZ_BAHC01000121.1"/>
</dbReference>
<gene>
    <name evidence="1" type="ORF">GORHZ_121_00020</name>
</gene>
<accession>K6VVT0</accession>
<protein>
    <submittedName>
        <fullName evidence="1">Uncharacterized protein</fullName>
    </submittedName>
</protein>
<dbReference type="AlphaFoldDB" id="K6VVT0"/>
<dbReference type="EMBL" id="BAHC01000121">
    <property type="protein sequence ID" value="GAB91010.1"/>
    <property type="molecule type" value="Genomic_DNA"/>
</dbReference>
<dbReference type="Proteomes" id="UP000008363">
    <property type="component" value="Unassembled WGS sequence"/>
</dbReference>
<comment type="caution">
    <text evidence="1">The sequence shown here is derived from an EMBL/GenBank/DDBJ whole genome shotgun (WGS) entry which is preliminary data.</text>
</comment>
<proteinExistence type="predicted"/>
<dbReference type="eggNOG" id="COG1846">
    <property type="taxonomic scope" value="Bacteria"/>
</dbReference>
<evidence type="ECO:0000313" key="2">
    <source>
        <dbReference type="Proteomes" id="UP000008363"/>
    </source>
</evidence>
<name>K6VVT0_9ACTN</name>
<evidence type="ECO:0000313" key="1">
    <source>
        <dbReference type="EMBL" id="GAB91010.1"/>
    </source>
</evidence>
<keyword evidence="2" id="KW-1185">Reference proteome</keyword>
<organism evidence="1 2">
    <name type="scientific">Gordonia rhizosphera NBRC 16068</name>
    <dbReference type="NCBI Taxonomy" id="1108045"/>
    <lineage>
        <taxon>Bacteria</taxon>
        <taxon>Bacillati</taxon>
        <taxon>Actinomycetota</taxon>
        <taxon>Actinomycetes</taxon>
        <taxon>Mycobacteriales</taxon>
        <taxon>Gordoniaceae</taxon>
        <taxon>Gordonia</taxon>
    </lineage>
</organism>
<reference evidence="1 2" key="1">
    <citation type="submission" date="2012-08" db="EMBL/GenBank/DDBJ databases">
        <title>Whole genome shotgun sequence of Gordonia rhizosphera NBRC 16068.</title>
        <authorList>
            <person name="Takarada H."/>
            <person name="Isaki S."/>
            <person name="Hosoyama A."/>
            <person name="Tsuchikane K."/>
            <person name="Katsumata H."/>
            <person name="Baba S."/>
            <person name="Ohji S."/>
            <person name="Yamazaki S."/>
            <person name="Fujita N."/>
        </authorList>
    </citation>
    <scope>NUCLEOTIDE SEQUENCE [LARGE SCALE GENOMIC DNA]</scope>
    <source>
        <strain evidence="1 2">NBRC 16068</strain>
    </source>
</reference>
<sequence>MVSVAAILMDAGVRVIGGSPKRIEYLHDGHSVTAHIARYDALPRAIRRDAGPDERLLVVCASASDRARTAALARPHTDLVIAEPREVVLSGHTYQRAERPSAIRPSTAYGRAAVERVVALSTQPMRQADIAAAAGVTQQAVSKILARNGLTGDHLTAPERERVLDGWMEQYRPTVEQTYWYGLESPADQVRAVVDYARELTAHTQIGGEVAADLTRPWRVPTRGLVYADELIDLMPIGLVAAGADDATLVLQVSEDRTVARTARWWTNHAGPFGELGDVVDPVIALWDLSTGRDPGDGAVDELFAWIVTHGGGDPS</sequence>